<name>A0ABD6B566_9EURY</name>
<protein>
    <submittedName>
        <fullName evidence="3">DUF4097 family beta strand repeat-containing protein</fullName>
    </submittedName>
</protein>
<comment type="caution">
    <text evidence="3">The sequence shown here is derived from an EMBL/GenBank/DDBJ whole genome shotgun (WGS) entry which is preliminary data.</text>
</comment>
<evidence type="ECO:0000313" key="3">
    <source>
        <dbReference type="EMBL" id="MFD1526003.1"/>
    </source>
</evidence>
<dbReference type="Pfam" id="PF13349">
    <property type="entry name" value="DUF4097"/>
    <property type="match status" value="1"/>
</dbReference>
<dbReference type="InterPro" id="IPR025164">
    <property type="entry name" value="Toastrack_DUF4097"/>
</dbReference>
<gene>
    <name evidence="3" type="ORF">ACFR9S_06740</name>
</gene>
<dbReference type="Proteomes" id="UP001597111">
    <property type="component" value="Unassembled WGS sequence"/>
</dbReference>
<evidence type="ECO:0000259" key="2">
    <source>
        <dbReference type="Pfam" id="PF13349"/>
    </source>
</evidence>
<feature type="non-terminal residue" evidence="3">
    <location>
        <position position="1"/>
    </location>
</feature>
<dbReference type="EMBL" id="JBHUDH010000058">
    <property type="protein sequence ID" value="MFD1526003.1"/>
    <property type="molecule type" value="Genomic_DNA"/>
</dbReference>
<feature type="region of interest" description="Disordered" evidence="1">
    <location>
        <begin position="40"/>
        <end position="79"/>
    </location>
</feature>
<sequence length="79" mass="7935">RATEGNAAFRTSTGDIDAALSPDLDAELAAESRVGDVTVEGLSLGDGTRTESSASGTLGDGGSTLRVETRTGDVHLSGR</sequence>
<dbReference type="AlphaFoldDB" id="A0ABD6B566"/>
<organism evidence="3 4">
    <name type="scientific">Halolamina salina</name>
    <dbReference type="NCBI Taxonomy" id="1220023"/>
    <lineage>
        <taxon>Archaea</taxon>
        <taxon>Methanobacteriati</taxon>
        <taxon>Methanobacteriota</taxon>
        <taxon>Stenosarchaea group</taxon>
        <taxon>Halobacteria</taxon>
        <taxon>Halobacteriales</taxon>
        <taxon>Haloferacaceae</taxon>
    </lineage>
</organism>
<reference evidence="3 4" key="1">
    <citation type="journal article" date="2019" name="Int. J. Syst. Evol. Microbiol.">
        <title>The Global Catalogue of Microorganisms (GCM) 10K type strain sequencing project: providing services to taxonomists for standard genome sequencing and annotation.</title>
        <authorList>
            <consortium name="The Broad Institute Genomics Platform"/>
            <consortium name="The Broad Institute Genome Sequencing Center for Infectious Disease"/>
            <person name="Wu L."/>
            <person name="Ma J."/>
        </authorList>
    </citation>
    <scope>NUCLEOTIDE SEQUENCE [LARGE SCALE GENOMIC DNA]</scope>
    <source>
        <strain evidence="3 4">CGMCC 1.12285</strain>
    </source>
</reference>
<evidence type="ECO:0000313" key="4">
    <source>
        <dbReference type="Proteomes" id="UP001597111"/>
    </source>
</evidence>
<dbReference type="RefSeq" id="WP_379818317.1">
    <property type="nucleotide sequence ID" value="NZ_JBHUDH010000058.1"/>
</dbReference>
<accession>A0ABD6B566</accession>
<feature type="domain" description="DUF4097" evidence="2">
    <location>
        <begin position="4"/>
        <end position="76"/>
    </location>
</feature>
<proteinExistence type="predicted"/>
<evidence type="ECO:0000256" key="1">
    <source>
        <dbReference type="SAM" id="MobiDB-lite"/>
    </source>
</evidence>
<keyword evidence="4" id="KW-1185">Reference proteome</keyword>